<dbReference type="SUPFAM" id="SSF51735">
    <property type="entry name" value="NAD(P)-binding Rossmann-fold domains"/>
    <property type="match status" value="1"/>
</dbReference>
<sequence length="374" mass="40569">MKQTVAILGGGHGAHAMAADLVSRGFSVNMFEMPQFRDGVRDLFATRRIHATGVIQGTFALDKVTDDIDEAIDGVRYILVVTPAFAHAEYARLLRGSVSTDQVVLLYPGAFGGLLFRTVFGDGECPIVAEVNNLPYDTRLTGPAQVAIYGFNKVNIAFMPADRGADLIGEVRAIHPFDKVYTDVLEAGLSVVNPGVHSGPCLLSVTAIENAAKRPFFLYEHGVTPASCRLNVQVDNERKAIGRRLGYALTPIEDFSGLPEGYSWQELYMNLHGNIALTPISGPHDLNSRYFTEDGPYGLVPWSIIGKAVGVETPVIDSIINIYNVIHERDWWAHGRSSADLGLDGLSVDQIMTYVRTGNRTASEADQFGAVATG</sequence>
<dbReference type="RefSeq" id="WP_190247658.1">
    <property type="nucleotide sequence ID" value="NZ_BMPI01000001.1"/>
</dbReference>
<reference evidence="2" key="1">
    <citation type="journal article" date="2014" name="Int. J. Syst. Evol. Microbiol.">
        <title>Complete genome sequence of Corynebacterium casei LMG S-19264T (=DSM 44701T), isolated from a smear-ripened cheese.</title>
        <authorList>
            <consortium name="US DOE Joint Genome Institute (JGI-PGF)"/>
            <person name="Walter F."/>
            <person name="Albersmeier A."/>
            <person name="Kalinowski J."/>
            <person name="Ruckert C."/>
        </authorList>
    </citation>
    <scope>NUCLEOTIDE SEQUENCE</scope>
    <source>
        <strain evidence="2">JCM 19831</strain>
    </source>
</reference>
<feature type="domain" description="Opine dehydrogenase" evidence="1">
    <location>
        <begin position="182"/>
        <end position="326"/>
    </location>
</feature>
<name>A0A917SY63_9ACTN</name>
<organism evidence="2 3">
    <name type="scientific">Dactylosporangium sucinum</name>
    <dbReference type="NCBI Taxonomy" id="1424081"/>
    <lineage>
        <taxon>Bacteria</taxon>
        <taxon>Bacillati</taxon>
        <taxon>Actinomycetota</taxon>
        <taxon>Actinomycetes</taxon>
        <taxon>Micromonosporales</taxon>
        <taxon>Micromonosporaceae</taxon>
        <taxon>Dactylosporangium</taxon>
    </lineage>
</organism>
<dbReference type="AlphaFoldDB" id="A0A917SY63"/>
<keyword evidence="3" id="KW-1185">Reference proteome</keyword>
<proteinExistence type="predicted"/>
<dbReference type="Gene3D" id="1.10.1040.10">
    <property type="entry name" value="N-(1-d-carboxylethyl)-l-norvaline Dehydrogenase, domain 2"/>
    <property type="match status" value="1"/>
</dbReference>
<accession>A0A917SY63</accession>
<dbReference type="Gene3D" id="3.40.50.720">
    <property type="entry name" value="NAD(P)-binding Rossmann-like Domain"/>
    <property type="match status" value="1"/>
</dbReference>
<evidence type="ECO:0000313" key="2">
    <source>
        <dbReference type="EMBL" id="GGM03508.1"/>
    </source>
</evidence>
<protein>
    <recommendedName>
        <fullName evidence="1">Opine dehydrogenase domain-containing protein</fullName>
    </recommendedName>
</protein>
<dbReference type="InterPro" id="IPR036291">
    <property type="entry name" value="NAD(P)-bd_dom_sf"/>
</dbReference>
<dbReference type="EMBL" id="BMPI01000001">
    <property type="protein sequence ID" value="GGM03508.1"/>
    <property type="molecule type" value="Genomic_DNA"/>
</dbReference>
<dbReference type="PANTHER" id="PTHR38015">
    <property type="entry name" value="BLR6086 PROTEIN"/>
    <property type="match status" value="1"/>
</dbReference>
<evidence type="ECO:0000259" key="1">
    <source>
        <dbReference type="Pfam" id="PF02317"/>
    </source>
</evidence>
<reference evidence="2" key="2">
    <citation type="submission" date="2020-09" db="EMBL/GenBank/DDBJ databases">
        <authorList>
            <person name="Sun Q."/>
            <person name="Ohkuma M."/>
        </authorList>
    </citation>
    <scope>NUCLEOTIDE SEQUENCE</scope>
    <source>
        <strain evidence="2">JCM 19831</strain>
    </source>
</reference>
<dbReference type="PANTHER" id="PTHR38015:SF1">
    <property type="entry name" value="OPINE DEHYDROGENASE DOMAIN-CONTAINING PROTEIN"/>
    <property type="match status" value="1"/>
</dbReference>
<evidence type="ECO:0000313" key="3">
    <source>
        <dbReference type="Proteomes" id="UP000642070"/>
    </source>
</evidence>
<dbReference type="InterPro" id="IPR008927">
    <property type="entry name" value="6-PGluconate_DH-like_C_sf"/>
</dbReference>
<dbReference type="InterPro" id="IPR051729">
    <property type="entry name" value="Opine/Lysopine_DH"/>
</dbReference>
<comment type="caution">
    <text evidence="2">The sequence shown here is derived from an EMBL/GenBank/DDBJ whole genome shotgun (WGS) entry which is preliminary data.</text>
</comment>
<dbReference type="Proteomes" id="UP000642070">
    <property type="component" value="Unassembled WGS sequence"/>
</dbReference>
<dbReference type="InterPro" id="IPR003421">
    <property type="entry name" value="Opine_DH"/>
</dbReference>
<dbReference type="InterPro" id="IPR013328">
    <property type="entry name" value="6PGD_dom2"/>
</dbReference>
<gene>
    <name evidence="2" type="ORF">GCM10007977_001010</name>
</gene>
<dbReference type="GO" id="GO:0016491">
    <property type="term" value="F:oxidoreductase activity"/>
    <property type="evidence" value="ECO:0007669"/>
    <property type="project" value="InterPro"/>
</dbReference>
<dbReference type="Pfam" id="PF02317">
    <property type="entry name" value="Octopine_DH"/>
    <property type="match status" value="1"/>
</dbReference>
<dbReference type="SUPFAM" id="SSF48179">
    <property type="entry name" value="6-phosphogluconate dehydrogenase C-terminal domain-like"/>
    <property type="match status" value="1"/>
</dbReference>